<evidence type="ECO:0000313" key="1">
    <source>
        <dbReference type="EMBL" id="SDI10755.1"/>
    </source>
</evidence>
<dbReference type="OrthoDB" id="1270052at2"/>
<dbReference type="AlphaFoldDB" id="A0A1G8HVL7"/>
<organism evidence="1 2">
    <name type="scientific">Chryseobacterium taeanense</name>
    <dbReference type="NCBI Taxonomy" id="311334"/>
    <lineage>
        <taxon>Bacteria</taxon>
        <taxon>Pseudomonadati</taxon>
        <taxon>Bacteroidota</taxon>
        <taxon>Flavobacteriia</taxon>
        <taxon>Flavobacteriales</taxon>
        <taxon>Weeksellaceae</taxon>
        <taxon>Chryseobacterium group</taxon>
        <taxon>Chryseobacterium</taxon>
    </lineage>
</organism>
<reference evidence="2" key="1">
    <citation type="submission" date="2016-10" db="EMBL/GenBank/DDBJ databases">
        <authorList>
            <person name="Varghese N."/>
            <person name="Submissions S."/>
        </authorList>
    </citation>
    <scope>NUCLEOTIDE SEQUENCE [LARGE SCALE GENOMIC DNA]</scope>
    <source>
        <strain evidence="2">DSM 17071</strain>
    </source>
</reference>
<evidence type="ECO:0000313" key="2">
    <source>
        <dbReference type="Proteomes" id="UP000198869"/>
    </source>
</evidence>
<dbReference type="InterPro" id="IPR058074">
    <property type="entry name" value="Bacteriocin-like"/>
</dbReference>
<dbReference type="Proteomes" id="UP000198869">
    <property type="component" value="Unassembled WGS sequence"/>
</dbReference>
<dbReference type="EMBL" id="FNDW01000004">
    <property type="protein sequence ID" value="SDI10755.1"/>
    <property type="molecule type" value="Genomic_DNA"/>
</dbReference>
<proteinExistence type="predicted"/>
<dbReference type="NCBIfam" id="NF047798">
    <property type="entry name" value="leader_Chryseo"/>
    <property type="match status" value="1"/>
</dbReference>
<protein>
    <submittedName>
        <fullName evidence="1">Bacteriocin-type signal sequence-containing protein</fullName>
    </submittedName>
</protein>
<name>A0A1G8HVL7_9FLAO</name>
<keyword evidence="2" id="KW-1185">Reference proteome</keyword>
<accession>A0A1G8HVL7</accession>
<sequence length="61" mass="7011">MKNLKKLSKRELKSVNGGIPNCYFDIVLNQMVCPCNPHLYYDCFGRCIPLDQACAYPEIEL</sequence>
<dbReference type="RefSeq" id="WP_089856720.1">
    <property type="nucleotide sequence ID" value="NZ_FNDW01000004.1"/>
</dbReference>
<dbReference type="STRING" id="311334.SAMN05421846_10497"/>
<gene>
    <name evidence="1" type="ORF">SAMN05421846_10497</name>
</gene>